<reference evidence="2" key="2">
    <citation type="submission" date="2020-09" db="EMBL/GenBank/DDBJ databases">
        <authorList>
            <person name="Sun Q."/>
            <person name="Ohkuma M."/>
        </authorList>
    </citation>
    <scope>NUCLEOTIDE SEQUENCE</scope>
    <source>
        <strain evidence="2">JCM 17820</strain>
    </source>
</reference>
<protein>
    <submittedName>
        <fullName evidence="2">Uncharacterized protein</fullName>
    </submittedName>
</protein>
<proteinExistence type="predicted"/>
<evidence type="ECO:0000313" key="3">
    <source>
        <dbReference type="Proteomes" id="UP000605784"/>
    </source>
</evidence>
<name>A0A830GFS3_9EURY</name>
<dbReference type="AlphaFoldDB" id="A0A830GFS3"/>
<comment type="caution">
    <text evidence="2">The sequence shown here is derived from an EMBL/GenBank/DDBJ whole genome shotgun (WGS) entry which is preliminary data.</text>
</comment>
<organism evidence="2 3">
    <name type="scientific">Haloarcula pellucida</name>
    <dbReference type="NCBI Taxonomy" id="1427151"/>
    <lineage>
        <taxon>Archaea</taxon>
        <taxon>Methanobacteriati</taxon>
        <taxon>Methanobacteriota</taxon>
        <taxon>Stenosarchaea group</taxon>
        <taxon>Halobacteria</taxon>
        <taxon>Halobacteriales</taxon>
        <taxon>Haloarculaceae</taxon>
        <taxon>Haloarcula</taxon>
    </lineage>
</organism>
<sequence length="157" mass="17016">MAAQNQGRTRGHPPNDDLPWDLSRLPLPADQSATDAAVDVLEDAQPETRATVRRVRDALVGEIPTDAPSPTDWIRAMQHTDGQLVAVTWSSAGFNEIGYDADEERYVVAGYSALDRLQGKDPHFAETATRSAAKDLLHGSPRAVTIDEATLLDGGER</sequence>
<evidence type="ECO:0000256" key="1">
    <source>
        <dbReference type="SAM" id="MobiDB-lite"/>
    </source>
</evidence>
<feature type="region of interest" description="Disordered" evidence="1">
    <location>
        <begin position="1"/>
        <end position="33"/>
    </location>
</feature>
<gene>
    <name evidence="2" type="ORF">GCM10009030_00210</name>
</gene>
<dbReference type="Proteomes" id="UP000605784">
    <property type="component" value="Unassembled WGS sequence"/>
</dbReference>
<evidence type="ECO:0000313" key="2">
    <source>
        <dbReference type="EMBL" id="GGN84502.1"/>
    </source>
</evidence>
<dbReference type="RefSeq" id="WP_188993406.1">
    <property type="nucleotide sequence ID" value="NZ_BMOU01000001.1"/>
</dbReference>
<reference evidence="2" key="1">
    <citation type="journal article" date="2014" name="Int. J. Syst. Evol. Microbiol.">
        <title>Complete genome sequence of Corynebacterium casei LMG S-19264T (=DSM 44701T), isolated from a smear-ripened cheese.</title>
        <authorList>
            <consortium name="US DOE Joint Genome Institute (JGI-PGF)"/>
            <person name="Walter F."/>
            <person name="Albersmeier A."/>
            <person name="Kalinowski J."/>
            <person name="Ruckert C."/>
        </authorList>
    </citation>
    <scope>NUCLEOTIDE SEQUENCE</scope>
    <source>
        <strain evidence="2">JCM 17820</strain>
    </source>
</reference>
<accession>A0A830GFS3</accession>
<keyword evidence="3" id="KW-1185">Reference proteome</keyword>
<dbReference type="EMBL" id="BMOU01000001">
    <property type="protein sequence ID" value="GGN84502.1"/>
    <property type="molecule type" value="Genomic_DNA"/>
</dbReference>